<evidence type="ECO:0000313" key="2">
    <source>
        <dbReference type="Proteomes" id="UP000177300"/>
    </source>
</evidence>
<name>A0A1F5IBE0_9BACT</name>
<proteinExistence type="predicted"/>
<gene>
    <name evidence="1" type="ORF">A3G14_05045</name>
</gene>
<dbReference type="SUPFAM" id="SSF52266">
    <property type="entry name" value="SGNH hydrolase"/>
    <property type="match status" value="1"/>
</dbReference>
<dbReference type="AlphaFoldDB" id="A0A1F5IBE0"/>
<sequence length="356" mass="41309">MPDPILLSKFIPNSNCKYKNSEFNIDYKINSQGLRDYDHTVKKPPDTFRILLLGDSFAEGYGLEINKSFGKIIESRLSKIAGQKIEVINAGLSGRGLLTEYLYLRFFGIHYEPDLTILVFNMTDFLETFQEHELLTENGKQFLKNDNFISSPHLGLTNELFRLEDLGTNQQTNLTKEENIDPLNILRKIILITKNKTLSHFGNYKQLLAIPENQFGNIRIDPFALTRNFDIQEYEQASLEPKNDILRFQKLLHTNNSKFLMLLVPNGHMVNGKQWEVGRFVTWGFEKDKVYDNQAFLMMRVFMKSRNIDTVDLTPLLKVKSTNKKLFFDFDGHLNIEGNKTVGEFMSSFLQANYLY</sequence>
<comment type="caution">
    <text evidence="1">The sequence shown here is derived from an EMBL/GenBank/DDBJ whole genome shotgun (WGS) entry which is preliminary data.</text>
</comment>
<organism evidence="1 2">
    <name type="scientific">Candidatus Curtissbacteria bacterium RIFCSPLOWO2_12_FULL_38_9</name>
    <dbReference type="NCBI Taxonomy" id="1797735"/>
    <lineage>
        <taxon>Bacteria</taxon>
        <taxon>Candidatus Curtissiibacteriota</taxon>
    </lineage>
</organism>
<dbReference type="Proteomes" id="UP000177300">
    <property type="component" value="Unassembled WGS sequence"/>
</dbReference>
<dbReference type="Gene3D" id="3.40.50.1110">
    <property type="entry name" value="SGNH hydrolase"/>
    <property type="match status" value="1"/>
</dbReference>
<evidence type="ECO:0008006" key="3">
    <source>
        <dbReference type="Google" id="ProtNLM"/>
    </source>
</evidence>
<dbReference type="EMBL" id="MFBY01000026">
    <property type="protein sequence ID" value="OGE13651.1"/>
    <property type="molecule type" value="Genomic_DNA"/>
</dbReference>
<protein>
    <recommendedName>
        <fullName evidence="3">SGNH hydrolase-type esterase domain-containing protein</fullName>
    </recommendedName>
</protein>
<accession>A0A1F5IBE0</accession>
<reference evidence="1 2" key="1">
    <citation type="journal article" date="2016" name="Nat. Commun.">
        <title>Thousands of microbial genomes shed light on interconnected biogeochemical processes in an aquifer system.</title>
        <authorList>
            <person name="Anantharaman K."/>
            <person name="Brown C.T."/>
            <person name="Hug L.A."/>
            <person name="Sharon I."/>
            <person name="Castelle C.J."/>
            <person name="Probst A.J."/>
            <person name="Thomas B.C."/>
            <person name="Singh A."/>
            <person name="Wilkins M.J."/>
            <person name="Karaoz U."/>
            <person name="Brodie E.L."/>
            <person name="Williams K.H."/>
            <person name="Hubbard S.S."/>
            <person name="Banfield J.F."/>
        </authorList>
    </citation>
    <scope>NUCLEOTIDE SEQUENCE [LARGE SCALE GENOMIC DNA]</scope>
</reference>
<dbReference type="InterPro" id="IPR036514">
    <property type="entry name" value="SGNH_hydro_sf"/>
</dbReference>
<evidence type="ECO:0000313" key="1">
    <source>
        <dbReference type="EMBL" id="OGE13651.1"/>
    </source>
</evidence>